<feature type="compositionally biased region" description="Pro residues" evidence="1">
    <location>
        <begin position="117"/>
        <end position="134"/>
    </location>
</feature>
<reference evidence="3" key="1">
    <citation type="submission" date="2011-11" db="EMBL/GenBank/DDBJ databases">
        <title>Improved High-Quality Draft sequence of Desulfovibrio sp. U5L.</title>
        <authorList>
            <consortium name="US DOE Joint Genome Institute"/>
            <person name="Lucas S."/>
            <person name="Han J."/>
            <person name="Lapidus A."/>
            <person name="Cheng J.-F."/>
            <person name="Goodwin L."/>
            <person name="Pitluck S."/>
            <person name="Peters L."/>
            <person name="Ovchinnikova G."/>
            <person name="Held B."/>
            <person name="Detter J.C."/>
            <person name="Han C."/>
            <person name="Tapia R."/>
            <person name="Land M."/>
            <person name="Hauser L."/>
            <person name="Kyrpides N."/>
            <person name="Ivanova N."/>
            <person name="Pagani I."/>
            <person name="Gabster J."/>
            <person name="Walker C."/>
            <person name="Stolyar S."/>
            <person name="Stahl D."/>
            <person name="Arkin A."/>
            <person name="Dehal P."/>
            <person name="Hazen T."/>
            <person name="Woyke T."/>
        </authorList>
    </citation>
    <scope>NUCLEOTIDE SEQUENCE [LARGE SCALE GENOMIC DNA]</scope>
    <source>
        <strain evidence="3">U5L</strain>
    </source>
</reference>
<dbReference type="AlphaFoldDB" id="I2Q4A6"/>
<dbReference type="HOGENOM" id="CLU_2141902_0_0_7"/>
<gene>
    <name evidence="3" type="ORF">DesU5LDRAFT_2970</name>
</gene>
<organism evidence="3">
    <name type="scientific">Desulfovibrio sp. U5L</name>
    <dbReference type="NCBI Taxonomy" id="596152"/>
    <lineage>
        <taxon>Bacteria</taxon>
        <taxon>Pseudomonadati</taxon>
        <taxon>Thermodesulfobacteriota</taxon>
        <taxon>Desulfovibrionia</taxon>
        <taxon>Desulfovibrionales</taxon>
        <taxon>Desulfovibrionaceae</taxon>
        <taxon>Desulfovibrio</taxon>
    </lineage>
</organism>
<evidence type="ECO:0000256" key="2">
    <source>
        <dbReference type="SAM" id="SignalP"/>
    </source>
</evidence>
<feature type="region of interest" description="Disordered" evidence="1">
    <location>
        <begin position="106"/>
        <end position="134"/>
    </location>
</feature>
<dbReference type="EMBL" id="JH600068">
    <property type="protein sequence ID" value="EIG54612.1"/>
    <property type="molecule type" value="Genomic_DNA"/>
</dbReference>
<feature type="chain" id="PRO_5003663553" evidence="2">
    <location>
        <begin position="20"/>
        <end position="134"/>
    </location>
</feature>
<proteinExistence type="predicted"/>
<dbReference type="eggNOG" id="ENOG5032QGA">
    <property type="taxonomic scope" value="Bacteria"/>
</dbReference>
<protein>
    <submittedName>
        <fullName evidence="3">Uncharacterized protein</fullName>
    </submittedName>
</protein>
<evidence type="ECO:0000256" key="1">
    <source>
        <dbReference type="SAM" id="MobiDB-lite"/>
    </source>
</evidence>
<accession>I2Q4A6</accession>
<dbReference type="STRING" id="596152.DesU5LDRAFT_2970"/>
<sequence>MRIIGWLLLALLASAPALAAGITVTPEMRQAMARKMTEDCLRNDGELLNKGYTKVQAAAICKCAMQQTAALLNSQTVAYIMANGAMPADMQRKAVSATNGCIKTITNPVTVKEEPGPHPGPPPGKMIPPKPPRP</sequence>
<keyword evidence="2" id="KW-0732">Signal</keyword>
<evidence type="ECO:0000313" key="3">
    <source>
        <dbReference type="EMBL" id="EIG54612.1"/>
    </source>
</evidence>
<name>I2Q4A6_9BACT</name>
<feature type="signal peptide" evidence="2">
    <location>
        <begin position="1"/>
        <end position="19"/>
    </location>
</feature>